<dbReference type="KEGG" id="arui:G6M88_13000"/>
<dbReference type="EMBL" id="CP049206">
    <property type="protein sequence ID" value="QTG01250.1"/>
    <property type="molecule type" value="Genomic_DNA"/>
</dbReference>
<evidence type="ECO:0000313" key="3">
    <source>
        <dbReference type="EMBL" id="NTF36167.1"/>
    </source>
</evidence>
<dbReference type="Proteomes" id="UP000663912">
    <property type="component" value="Chromosome 1"/>
</dbReference>
<evidence type="ECO:0000313" key="5">
    <source>
        <dbReference type="Proteomes" id="UP000663912"/>
    </source>
</evidence>
<evidence type="ECO:0000256" key="1">
    <source>
        <dbReference type="ARBA" id="ARBA00022649"/>
    </source>
</evidence>
<proteinExistence type="inferred from homology"/>
<evidence type="ECO:0000313" key="6">
    <source>
        <dbReference type="Proteomes" id="UP000822331"/>
    </source>
</evidence>
<reference evidence="3 6" key="1">
    <citation type="journal article" date="2020" name="Science">
        <title>Unexpected conservation and global transmission of agrobacterial virulence plasmids.</title>
        <authorList>
            <person name="Weisberg A.J."/>
            <person name="Davis E.W. 2nd"/>
            <person name="Tabima J."/>
            <person name="Belcher M.S."/>
            <person name="Miller M."/>
            <person name="Kuo C.H."/>
            <person name="Loper J.E."/>
            <person name="Grunwald N.J."/>
            <person name="Putnam M.L."/>
            <person name="Chang J.H."/>
        </authorList>
    </citation>
    <scope>NUCLEOTIDE SEQUENCE [LARGE SCALE GENOMIC DNA]</scope>
    <source>
        <strain evidence="3 6">A19/93</strain>
    </source>
</reference>
<comment type="similarity">
    <text evidence="2">Belongs to the RelE toxin family.</text>
</comment>
<accession>A0AAE7R329</accession>
<dbReference type="Gene3D" id="3.30.2310.20">
    <property type="entry name" value="RelE-like"/>
    <property type="match status" value="1"/>
</dbReference>
<dbReference type="RefSeq" id="WP_065698362.1">
    <property type="nucleotide sequence ID" value="NZ_CP049206.1"/>
</dbReference>
<dbReference type="Proteomes" id="UP000822331">
    <property type="component" value="Unassembled WGS sequence"/>
</dbReference>
<dbReference type="InterPro" id="IPR028344">
    <property type="entry name" value="ParE1/4"/>
</dbReference>
<dbReference type="EMBL" id="JAAMCP010000003">
    <property type="protein sequence ID" value="NTF36167.1"/>
    <property type="molecule type" value="Genomic_DNA"/>
</dbReference>
<dbReference type="Pfam" id="PF05016">
    <property type="entry name" value="ParE_toxin"/>
    <property type="match status" value="1"/>
</dbReference>
<protein>
    <recommendedName>
        <fullName evidence="2">Toxin</fullName>
    </recommendedName>
</protein>
<reference evidence="4" key="2">
    <citation type="submission" date="2020-02" db="EMBL/GenBank/DDBJ databases">
        <title>Unexpected conservation and global transmission of agrobacterial virulence plasmids.</title>
        <authorList>
            <person name="Weisberg A.J."/>
            <person name="Davis E.W. II"/>
            <person name="Tabima J.R."/>
            <person name="Belcher M.S."/>
            <person name="Miller M."/>
            <person name="Kuo C.-H."/>
            <person name="Loper J.E."/>
            <person name="Grunwald N.J."/>
            <person name="Putnam M.L."/>
            <person name="Chang J.H."/>
        </authorList>
    </citation>
    <scope>NUCLEOTIDE SEQUENCE</scope>
    <source>
        <strain evidence="4">W2/73</strain>
    </source>
</reference>
<dbReference type="InterPro" id="IPR007712">
    <property type="entry name" value="RelE/ParE_toxin"/>
</dbReference>
<sequence length="95" mass="10702">MKALLLTPKARSDIEGIWDYTVDNWGINQAEVYITAIQKALEGLADSSTISQSAESIRKNYRKTIVGSHTVFFKETNAAIEVVRILHHRMSLARL</sequence>
<name>A0AAE7R329_9HYPH</name>
<keyword evidence="1" id="KW-1277">Toxin-antitoxin system</keyword>
<organism evidence="4 5">
    <name type="scientific">Agrobacterium rubi</name>
    <dbReference type="NCBI Taxonomy" id="28099"/>
    <lineage>
        <taxon>Bacteria</taxon>
        <taxon>Pseudomonadati</taxon>
        <taxon>Pseudomonadota</taxon>
        <taxon>Alphaproteobacteria</taxon>
        <taxon>Hyphomicrobiales</taxon>
        <taxon>Rhizobiaceae</taxon>
        <taxon>Rhizobium/Agrobacterium group</taxon>
        <taxon>Agrobacterium</taxon>
    </lineage>
</organism>
<gene>
    <name evidence="3" type="ORF">G6L72_05465</name>
    <name evidence="4" type="ORF">G6M88_13000</name>
</gene>
<dbReference type="PIRSF" id="PIRSF029218">
    <property type="entry name" value="ParE"/>
    <property type="match status" value="1"/>
</dbReference>
<evidence type="ECO:0000256" key="2">
    <source>
        <dbReference type="PIRNR" id="PIRNR029218"/>
    </source>
</evidence>
<evidence type="ECO:0000313" key="4">
    <source>
        <dbReference type="EMBL" id="QTG01250.1"/>
    </source>
</evidence>
<dbReference type="AlphaFoldDB" id="A0AAE7R329"/>
<dbReference type="InterPro" id="IPR035093">
    <property type="entry name" value="RelE/ParE_toxin_dom_sf"/>
</dbReference>
<keyword evidence="6" id="KW-1185">Reference proteome</keyword>